<dbReference type="EMBL" id="CP012401">
    <property type="protein sequence ID" value="ALG71195.1"/>
    <property type="molecule type" value="Genomic_DNA"/>
</dbReference>
<accession>A0AAC8VXQ8</accession>
<reference evidence="3 4" key="2">
    <citation type="journal article" date="2016" name="Genome Announc.">
        <title>Complete Genome Sequence of a Strain of Azospirillum thiophilum Isolated from a Sulfide Spring.</title>
        <authorList>
            <person name="Fomenkov A."/>
            <person name="Vincze T."/>
            <person name="Grabovich M."/>
            <person name="Anton B.P."/>
            <person name="Dubinina G."/>
            <person name="Orlova M."/>
            <person name="Belousova E."/>
            <person name="Roberts R.J."/>
        </authorList>
    </citation>
    <scope>NUCLEOTIDE SEQUENCE [LARGE SCALE GENOMIC DNA]</scope>
    <source>
        <strain evidence="3 4">BV-S</strain>
    </source>
</reference>
<dbReference type="RefSeq" id="WP_045580448.1">
    <property type="nucleotide sequence ID" value="NZ_CP012401.1"/>
</dbReference>
<feature type="chain" id="PRO_5042235606" evidence="2">
    <location>
        <begin position="36"/>
        <end position="141"/>
    </location>
</feature>
<evidence type="ECO:0000313" key="3">
    <source>
        <dbReference type="EMBL" id="ALG71195.1"/>
    </source>
</evidence>
<evidence type="ECO:0000256" key="1">
    <source>
        <dbReference type="SAM" id="MobiDB-lite"/>
    </source>
</evidence>
<keyword evidence="4" id="KW-1185">Reference proteome</keyword>
<feature type="compositionally biased region" description="Basic and acidic residues" evidence="1">
    <location>
        <begin position="115"/>
        <end position="127"/>
    </location>
</feature>
<sequence length="141" mass="15389">MLAHCRRFQEHWGLALALALTLSLFLRLAAPAAGAADRDGYVAICTGSELVYLPADRDGLPLADGRLPADQDTDKQQLAPLHLPCNWLGQYIALLPALQTLVLPAGLLLPPGLPKPDEIHRPKDRKPFQSQAPPSGRIRRH</sequence>
<feature type="signal peptide" evidence="2">
    <location>
        <begin position="1"/>
        <end position="35"/>
    </location>
</feature>
<protein>
    <submittedName>
        <fullName evidence="3">Uncharacterized protein</fullName>
    </submittedName>
</protein>
<evidence type="ECO:0000256" key="2">
    <source>
        <dbReference type="SAM" id="SignalP"/>
    </source>
</evidence>
<proteinExistence type="predicted"/>
<gene>
    <name evidence="3" type="ORF">AL072_10040</name>
</gene>
<evidence type="ECO:0000313" key="4">
    <source>
        <dbReference type="Proteomes" id="UP000069935"/>
    </source>
</evidence>
<name>A0AAC8VXQ8_9PROT</name>
<dbReference type="KEGG" id="ati:AL072_10040"/>
<feature type="region of interest" description="Disordered" evidence="1">
    <location>
        <begin position="114"/>
        <end position="141"/>
    </location>
</feature>
<dbReference type="AlphaFoldDB" id="A0AAC8VXQ8"/>
<keyword evidence="2" id="KW-0732">Signal</keyword>
<reference evidence="4" key="1">
    <citation type="submission" date="2015-08" db="EMBL/GenBank/DDBJ databases">
        <title>Complete Genome Sequence of Azospirillum thiophilum BV-S.</title>
        <authorList>
            <person name="Fomenkov A."/>
            <person name="Vincze T."/>
            <person name="Grabovich M."/>
            <person name="Dubinina G."/>
            <person name="Orlova M."/>
            <person name="Belousova E."/>
            <person name="Roberts R.J."/>
        </authorList>
    </citation>
    <scope>NUCLEOTIDE SEQUENCE [LARGE SCALE GENOMIC DNA]</scope>
    <source>
        <strain evidence="4">BV-S</strain>
    </source>
</reference>
<organism evidence="3 4">
    <name type="scientific">Azospirillum thiophilum</name>
    <dbReference type="NCBI Taxonomy" id="528244"/>
    <lineage>
        <taxon>Bacteria</taxon>
        <taxon>Pseudomonadati</taxon>
        <taxon>Pseudomonadota</taxon>
        <taxon>Alphaproteobacteria</taxon>
        <taxon>Rhodospirillales</taxon>
        <taxon>Azospirillaceae</taxon>
        <taxon>Azospirillum</taxon>
    </lineage>
</organism>
<dbReference type="Proteomes" id="UP000069935">
    <property type="component" value="Chromosome 1"/>
</dbReference>